<gene>
    <name evidence="2" type="primary">ALKBH7_1</name>
    <name evidence="2" type="ORF">E2C01_054975</name>
</gene>
<sequence>MIPVATVIGIIYSRALSHLINQELHLHYAHVDGLAVTDEKMGPALSVTMRRDFCGNTISGLCLLSDAVMRLRHVKDESRYNFTHEILGEEESFFRGITMCDGSAAIPTISKTAVSKGDLLCYDM</sequence>
<accession>A0A5B7GU23</accession>
<dbReference type="InterPro" id="IPR037151">
    <property type="entry name" value="AlkB-like_sf"/>
</dbReference>
<name>A0A5B7GU23_PORTR</name>
<protein>
    <submittedName>
        <fullName evidence="2">Alpha-ketoglutarate-dependent dioxygenase alkB 7, mitochondrial</fullName>
    </submittedName>
</protein>
<dbReference type="AlphaFoldDB" id="A0A5B7GU23"/>
<evidence type="ECO:0000313" key="3">
    <source>
        <dbReference type="Proteomes" id="UP000324222"/>
    </source>
</evidence>
<reference evidence="2 3" key="1">
    <citation type="submission" date="2019-05" db="EMBL/GenBank/DDBJ databases">
        <title>Another draft genome of Portunus trituberculatus and its Hox gene families provides insights of decapod evolution.</title>
        <authorList>
            <person name="Jeong J.-H."/>
            <person name="Song I."/>
            <person name="Kim S."/>
            <person name="Choi T."/>
            <person name="Kim D."/>
            <person name="Ryu S."/>
            <person name="Kim W."/>
        </authorList>
    </citation>
    <scope>NUCLEOTIDE SEQUENCE [LARGE SCALE GENOMIC DNA]</scope>
    <source>
        <tissue evidence="2">Muscle</tissue>
    </source>
</reference>
<evidence type="ECO:0000313" key="2">
    <source>
        <dbReference type="EMBL" id="MPC60915.1"/>
    </source>
</evidence>
<organism evidence="2 3">
    <name type="scientific">Portunus trituberculatus</name>
    <name type="common">Swimming crab</name>
    <name type="synonym">Neptunus trituberculatus</name>
    <dbReference type="NCBI Taxonomy" id="210409"/>
    <lineage>
        <taxon>Eukaryota</taxon>
        <taxon>Metazoa</taxon>
        <taxon>Ecdysozoa</taxon>
        <taxon>Arthropoda</taxon>
        <taxon>Crustacea</taxon>
        <taxon>Multicrustacea</taxon>
        <taxon>Malacostraca</taxon>
        <taxon>Eumalacostraca</taxon>
        <taxon>Eucarida</taxon>
        <taxon>Decapoda</taxon>
        <taxon>Pleocyemata</taxon>
        <taxon>Brachyura</taxon>
        <taxon>Eubrachyura</taxon>
        <taxon>Portunoidea</taxon>
        <taxon>Portunidae</taxon>
        <taxon>Portuninae</taxon>
        <taxon>Portunus</taxon>
    </lineage>
</organism>
<comment type="cofactor">
    <cofactor evidence="1">
        <name>Fe(2+)</name>
        <dbReference type="ChEBI" id="CHEBI:29033"/>
    </cofactor>
</comment>
<keyword evidence="2" id="KW-0223">Dioxygenase</keyword>
<dbReference type="OrthoDB" id="28127at2759"/>
<keyword evidence="2" id="KW-0560">Oxidoreductase</keyword>
<dbReference type="EMBL" id="VSRR010018032">
    <property type="protein sequence ID" value="MPC60915.1"/>
    <property type="molecule type" value="Genomic_DNA"/>
</dbReference>
<evidence type="ECO:0000256" key="1">
    <source>
        <dbReference type="ARBA" id="ARBA00001954"/>
    </source>
</evidence>
<dbReference type="Proteomes" id="UP000324222">
    <property type="component" value="Unassembled WGS sequence"/>
</dbReference>
<dbReference type="GO" id="GO:0051213">
    <property type="term" value="F:dioxygenase activity"/>
    <property type="evidence" value="ECO:0007669"/>
    <property type="project" value="UniProtKB-KW"/>
</dbReference>
<comment type="caution">
    <text evidence="2">The sequence shown here is derived from an EMBL/GenBank/DDBJ whole genome shotgun (WGS) entry which is preliminary data.</text>
</comment>
<proteinExistence type="predicted"/>
<keyword evidence="3" id="KW-1185">Reference proteome</keyword>
<dbReference type="Gene3D" id="2.60.120.590">
    <property type="entry name" value="Alpha-ketoglutarate-dependent dioxygenase AlkB-like"/>
    <property type="match status" value="1"/>
</dbReference>